<evidence type="ECO:0000256" key="1">
    <source>
        <dbReference type="ARBA" id="ARBA00008857"/>
    </source>
</evidence>
<protein>
    <submittedName>
        <fullName evidence="8">Tyrosine-type recombinase/integrase</fullName>
    </submittedName>
</protein>
<keyword evidence="2" id="KW-0229">DNA integration</keyword>
<evidence type="ECO:0000313" key="8">
    <source>
        <dbReference type="EMBL" id="MEW9805028.1"/>
    </source>
</evidence>
<proteinExistence type="inferred from homology"/>
<dbReference type="CDD" id="cd00796">
    <property type="entry name" value="INT_Rci_Hp1_C"/>
    <property type="match status" value="1"/>
</dbReference>
<dbReference type="Pfam" id="PF00589">
    <property type="entry name" value="Phage_integrase"/>
    <property type="match status" value="1"/>
</dbReference>
<keyword evidence="9" id="KW-1185">Reference proteome</keyword>
<dbReference type="PROSITE" id="PS51898">
    <property type="entry name" value="TYR_RECOMBINASE"/>
    <property type="match status" value="1"/>
</dbReference>
<accession>A0ABV3QVN3</accession>
<dbReference type="InterPro" id="IPR050808">
    <property type="entry name" value="Phage_Integrase"/>
</dbReference>
<dbReference type="Gene3D" id="3.30.160.390">
    <property type="entry name" value="Integrase, DNA-binding domain"/>
    <property type="match status" value="1"/>
</dbReference>
<evidence type="ECO:0000256" key="5">
    <source>
        <dbReference type="PROSITE-ProRule" id="PRU01248"/>
    </source>
</evidence>
<dbReference type="InterPro" id="IPR010998">
    <property type="entry name" value="Integrase_recombinase_N"/>
</dbReference>
<dbReference type="EMBL" id="JBFOCI010000001">
    <property type="protein sequence ID" value="MEW9805028.1"/>
    <property type="molecule type" value="Genomic_DNA"/>
</dbReference>
<dbReference type="Gene3D" id="1.10.150.130">
    <property type="match status" value="1"/>
</dbReference>
<evidence type="ECO:0000256" key="2">
    <source>
        <dbReference type="ARBA" id="ARBA00022908"/>
    </source>
</evidence>
<sequence length="405" mass="44850">MKLSKRSVEQAGTTGSRYFLWDEELIGFGMRVEASGRKTFVCRYRSGGIRRQYTVGRFGTITVDQARGEARRVLGSVSLGQDPSAAKQAQRSVLLFRDLVAAFLEGHGPKLKPGSRKDYESALVGHAVPALGNLAVNAIALADLNRLHLKLADRPYRANRVLSYVGSVFSWAQRNGLVDKGFNPAADVQRFKEPSRERYLTSEEIKRLGEILRQAETAGLPWEIKAVGSTAKHVAKSNRAEIYPPHLTGAVRLLLLTGCRLREILNLRWQDVDLDRGFLWLPDSKTGKRPVLLSSPAVEVLRTIPRSGIYVIPGANADTPRHDLNKPWSHIRRLANLEDVRLHDLRHTHASIGAGAGLGLPIVGGLLGHKSTQTTQRYAHLADDPLRRAAERIGDELNRTLKQDA</sequence>
<dbReference type="Pfam" id="PF22022">
    <property type="entry name" value="Phage_int_M"/>
    <property type="match status" value="1"/>
</dbReference>
<feature type="domain" description="Tyr recombinase" evidence="6">
    <location>
        <begin position="195"/>
        <end position="391"/>
    </location>
</feature>
<dbReference type="InterPro" id="IPR011010">
    <property type="entry name" value="DNA_brk_join_enz"/>
</dbReference>
<dbReference type="PANTHER" id="PTHR30629:SF2">
    <property type="entry name" value="PROPHAGE INTEGRASE INTS-RELATED"/>
    <property type="match status" value="1"/>
</dbReference>
<dbReference type="InterPro" id="IPR013762">
    <property type="entry name" value="Integrase-like_cat_sf"/>
</dbReference>
<dbReference type="PANTHER" id="PTHR30629">
    <property type="entry name" value="PROPHAGE INTEGRASE"/>
    <property type="match status" value="1"/>
</dbReference>
<dbReference type="InterPro" id="IPR044068">
    <property type="entry name" value="CB"/>
</dbReference>
<dbReference type="InterPro" id="IPR038488">
    <property type="entry name" value="Integrase_DNA-bd_sf"/>
</dbReference>
<feature type="domain" description="Core-binding (CB)" evidence="7">
    <location>
        <begin position="94"/>
        <end position="173"/>
    </location>
</feature>
<reference evidence="8 9" key="1">
    <citation type="submission" date="2024-06" db="EMBL/GenBank/DDBJ databases">
        <authorList>
            <person name="Tuo L."/>
        </authorList>
    </citation>
    <scope>NUCLEOTIDE SEQUENCE [LARGE SCALE GENOMIC DNA]</scope>
    <source>
        <strain evidence="8 9">ZMM04-5</strain>
    </source>
</reference>
<comment type="caution">
    <text evidence="8">The sequence shown here is derived from an EMBL/GenBank/DDBJ whole genome shotgun (WGS) entry which is preliminary data.</text>
</comment>
<organism evidence="8 9">
    <name type="scientific">Mesorhizobium marinum</name>
    <dbReference type="NCBI Taxonomy" id="3228790"/>
    <lineage>
        <taxon>Bacteria</taxon>
        <taxon>Pseudomonadati</taxon>
        <taxon>Pseudomonadota</taxon>
        <taxon>Alphaproteobacteria</taxon>
        <taxon>Hyphomicrobiales</taxon>
        <taxon>Phyllobacteriaceae</taxon>
        <taxon>Mesorhizobium</taxon>
    </lineage>
</organism>
<keyword evidence="3 5" id="KW-0238">DNA-binding</keyword>
<dbReference type="SUPFAM" id="SSF56349">
    <property type="entry name" value="DNA breaking-rejoining enzymes"/>
    <property type="match status" value="1"/>
</dbReference>
<keyword evidence="4" id="KW-0233">DNA recombination</keyword>
<dbReference type="InterPro" id="IPR002104">
    <property type="entry name" value="Integrase_catalytic"/>
</dbReference>
<dbReference type="RefSeq" id="WP_367722079.1">
    <property type="nucleotide sequence ID" value="NZ_JBFOCI010000001.1"/>
</dbReference>
<comment type="similarity">
    <text evidence="1">Belongs to the 'phage' integrase family.</text>
</comment>
<evidence type="ECO:0000259" key="7">
    <source>
        <dbReference type="PROSITE" id="PS51900"/>
    </source>
</evidence>
<evidence type="ECO:0000259" key="6">
    <source>
        <dbReference type="PROSITE" id="PS51898"/>
    </source>
</evidence>
<dbReference type="InterPro" id="IPR025166">
    <property type="entry name" value="Integrase_DNA_bind_dom"/>
</dbReference>
<dbReference type="Pfam" id="PF13356">
    <property type="entry name" value="Arm-DNA-bind_3"/>
    <property type="match status" value="1"/>
</dbReference>
<dbReference type="InterPro" id="IPR053876">
    <property type="entry name" value="Phage_int_M"/>
</dbReference>
<dbReference type="Gene3D" id="1.10.443.10">
    <property type="entry name" value="Intergrase catalytic core"/>
    <property type="match status" value="1"/>
</dbReference>
<evidence type="ECO:0000313" key="9">
    <source>
        <dbReference type="Proteomes" id="UP001556196"/>
    </source>
</evidence>
<gene>
    <name evidence="8" type="ORF">ABUE31_03400</name>
</gene>
<evidence type="ECO:0000256" key="4">
    <source>
        <dbReference type="ARBA" id="ARBA00023172"/>
    </source>
</evidence>
<dbReference type="PROSITE" id="PS51900">
    <property type="entry name" value="CB"/>
    <property type="match status" value="1"/>
</dbReference>
<dbReference type="Proteomes" id="UP001556196">
    <property type="component" value="Unassembled WGS sequence"/>
</dbReference>
<evidence type="ECO:0000256" key="3">
    <source>
        <dbReference type="ARBA" id="ARBA00023125"/>
    </source>
</evidence>
<name>A0ABV3QVN3_9HYPH</name>